<protein>
    <recommendedName>
        <fullName evidence="4">Tetratricopeptide repeat protein</fullName>
    </recommendedName>
</protein>
<gene>
    <name evidence="2" type="ORF">NIES593_22820</name>
</gene>
<evidence type="ECO:0008006" key="4">
    <source>
        <dbReference type="Google" id="ProtNLM"/>
    </source>
</evidence>
<dbReference type="RefSeq" id="WP_073601756.1">
    <property type="nucleotide sequence ID" value="NZ_MRCB01000058.1"/>
</dbReference>
<reference evidence="2 3" key="1">
    <citation type="submission" date="2016-11" db="EMBL/GenBank/DDBJ databases">
        <title>Draft Genome Sequences of Nine Cyanobacterial Strains from Diverse Habitats.</title>
        <authorList>
            <person name="Zhu T."/>
            <person name="Hou S."/>
            <person name="Lu X."/>
            <person name="Hess W.R."/>
        </authorList>
    </citation>
    <scope>NUCLEOTIDE SEQUENCE [LARGE SCALE GENOMIC DNA]</scope>
    <source>
        <strain evidence="2 3">NIES-593</strain>
    </source>
</reference>
<dbReference type="PANTHER" id="PTHR45588">
    <property type="entry name" value="TPR DOMAIN-CONTAINING PROTEIN"/>
    <property type="match status" value="1"/>
</dbReference>
<dbReference type="InterPro" id="IPR011990">
    <property type="entry name" value="TPR-like_helical_dom_sf"/>
</dbReference>
<dbReference type="AlphaFoldDB" id="A0A1U7H713"/>
<dbReference type="Pfam" id="PF14559">
    <property type="entry name" value="TPR_19"/>
    <property type="match status" value="1"/>
</dbReference>
<dbReference type="PROSITE" id="PS50005">
    <property type="entry name" value="TPR"/>
    <property type="match status" value="1"/>
</dbReference>
<keyword evidence="1" id="KW-0802">TPR repeat</keyword>
<dbReference type="EMBL" id="MRCB01000058">
    <property type="protein sequence ID" value="OKH17823.1"/>
    <property type="molecule type" value="Genomic_DNA"/>
</dbReference>
<dbReference type="SMART" id="SM00028">
    <property type="entry name" value="TPR"/>
    <property type="match status" value="2"/>
</dbReference>
<dbReference type="Gene3D" id="1.25.40.10">
    <property type="entry name" value="Tetratricopeptide repeat domain"/>
    <property type="match status" value="2"/>
</dbReference>
<dbReference type="OrthoDB" id="9778494at2"/>
<dbReference type="InterPro" id="IPR019734">
    <property type="entry name" value="TPR_rpt"/>
</dbReference>
<comment type="caution">
    <text evidence="2">The sequence shown here is derived from an EMBL/GenBank/DDBJ whole genome shotgun (WGS) entry which is preliminary data.</text>
</comment>
<organism evidence="2 3">
    <name type="scientific">Hydrococcus rivularis NIES-593</name>
    <dbReference type="NCBI Taxonomy" id="1921803"/>
    <lineage>
        <taxon>Bacteria</taxon>
        <taxon>Bacillati</taxon>
        <taxon>Cyanobacteriota</taxon>
        <taxon>Cyanophyceae</taxon>
        <taxon>Pleurocapsales</taxon>
        <taxon>Hydrococcaceae</taxon>
        <taxon>Hydrococcus</taxon>
    </lineage>
</organism>
<feature type="repeat" description="TPR" evidence="1">
    <location>
        <begin position="61"/>
        <end position="94"/>
    </location>
</feature>
<dbReference type="PANTHER" id="PTHR45588:SF1">
    <property type="entry name" value="WW DOMAIN-CONTAINING PROTEIN"/>
    <property type="match status" value="1"/>
</dbReference>
<keyword evidence="3" id="KW-1185">Reference proteome</keyword>
<dbReference type="Proteomes" id="UP000186868">
    <property type="component" value="Unassembled WGS sequence"/>
</dbReference>
<name>A0A1U7H713_9CYAN</name>
<dbReference type="STRING" id="1921803.NIES593_22820"/>
<dbReference type="SUPFAM" id="SSF48452">
    <property type="entry name" value="TPR-like"/>
    <property type="match status" value="1"/>
</dbReference>
<accession>A0A1U7H713</accession>
<evidence type="ECO:0000256" key="1">
    <source>
        <dbReference type="PROSITE-ProRule" id="PRU00339"/>
    </source>
</evidence>
<sequence>MYRNLFVLTLLLTLGISEGLIKPAKLSACTESELESAERTAPLFKNLGNYHYPISTKNSLAQRYFDQGLILAYGFNHAEAARSFSEAAKLDPNCAMCYWGIALVLGPNINAPMNAEALPDARQALQKALALSQNATEKERAYIQALAKRYPSEPVEDRAPLDIAYANAMREVTQRYRDDLDAATLFAEALMDTTPWDYWEDNGEPKPEGKEIIATLENVLERNPNHPGANHLYIHAVEKERPELGIASADRLRNLVPDSGHLVHMPSHIYLRVGRYEDASLANERAIAADESYIAQTQEQGFYPALYYSHNIHFLAYSAAMEGRSQTALNAARKIASHIQPEQASQSAELQWVSSTPLFMMARFGQWDEILKQPQPLADLPYMTGIWHYARGLAFATKGQLDEAVKESKSLQQIAQKGGLKSLEVVSGEKQIAIADKVLQAEIAGLRGDENEKIRLLETAVQVQDELPYMEPPYWYFPVRQFLGAALLEANRPVEAEAVYRQDLEQHPNNGWSLFGLAQSLKAQGKTEEAKAVQSQFEAVWKNADVSLKASRF</sequence>
<evidence type="ECO:0000313" key="3">
    <source>
        <dbReference type="Proteomes" id="UP000186868"/>
    </source>
</evidence>
<evidence type="ECO:0000313" key="2">
    <source>
        <dbReference type="EMBL" id="OKH17823.1"/>
    </source>
</evidence>
<proteinExistence type="predicted"/>